<dbReference type="Proteomes" id="UP001216510">
    <property type="component" value="Chromosome"/>
</dbReference>
<reference evidence="1 2" key="1">
    <citation type="submission" date="2023-02" db="EMBL/GenBank/DDBJ databases">
        <title>Gemone sequence of Telluria chitinolytica ACM 3522T.</title>
        <authorList>
            <person name="Frediansyah A."/>
            <person name="Miess H."/>
            <person name="Gross H."/>
        </authorList>
    </citation>
    <scope>NUCLEOTIDE SEQUENCE [LARGE SCALE GENOMIC DNA]</scope>
    <source>
        <strain evidence="1 2">ACM 3522</strain>
    </source>
</reference>
<evidence type="ECO:0008006" key="3">
    <source>
        <dbReference type="Google" id="ProtNLM"/>
    </source>
</evidence>
<evidence type="ECO:0000313" key="1">
    <source>
        <dbReference type="EMBL" id="WEF31495.1"/>
    </source>
</evidence>
<protein>
    <recommendedName>
        <fullName evidence="3">DUF3168 domain-containing protein</fullName>
    </recommendedName>
</protein>
<keyword evidence="2" id="KW-1185">Reference proteome</keyword>
<dbReference type="EMBL" id="CP119083">
    <property type="protein sequence ID" value="WEF31495.1"/>
    <property type="molecule type" value="Genomic_DNA"/>
</dbReference>
<evidence type="ECO:0000313" key="2">
    <source>
        <dbReference type="Proteomes" id="UP001216510"/>
    </source>
</evidence>
<sequence length="138" mass="15353">MAFEYAELDRNELDQFKPLLRGPVLALSDDCARDRARDAVLLDLGGKPDLAPERDEPPGHYNLVLGQHVIAAAGYFTVEEDDEGFVTVFDLSLSVPATARTLVDEVKEMVQQGLTVLRSGRKGRASRVRVNYDQIAYF</sequence>
<gene>
    <name evidence="1" type="ORF">PX653_18790</name>
</gene>
<accession>A0ABY8B6S8</accession>
<name>A0ABY8B6S8_9BURK</name>
<dbReference type="RefSeq" id="WP_277414267.1">
    <property type="nucleotide sequence ID" value="NZ_CP119083.1"/>
</dbReference>
<proteinExistence type="predicted"/>
<organism evidence="1 2">
    <name type="scientific">Pseudoduganella chitinolytica</name>
    <dbReference type="NCBI Taxonomy" id="34070"/>
    <lineage>
        <taxon>Bacteria</taxon>
        <taxon>Pseudomonadati</taxon>
        <taxon>Pseudomonadota</taxon>
        <taxon>Betaproteobacteria</taxon>
        <taxon>Burkholderiales</taxon>
        <taxon>Oxalobacteraceae</taxon>
        <taxon>Telluria group</taxon>
        <taxon>Pseudoduganella</taxon>
    </lineage>
</organism>